<accession>A0A6A3BN42</accession>
<evidence type="ECO:0000313" key="3">
    <source>
        <dbReference type="Proteomes" id="UP000436088"/>
    </source>
</evidence>
<dbReference type="PANTHER" id="PTHR24030:SF0">
    <property type="entry name" value="PROTEIN CMSS1"/>
    <property type="match status" value="1"/>
</dbReference>
<organism evidence="2 3">
    <name type="scientific">Hibiscus syriacus</name>
    <name type="common">Rose of Sharon</name>
    <dbReference type="NCBI Taxonomy" id="106335"/>
    <lineage>
        <taxon>Eukaryota</taxon>
        <taxon>Viridiplantae</taxon>
        <taxon>Streptophyta</taxon>
        <taxon>Embryophyta</taxon>
        <taxon>Tracheophyta</taxon>
        <taxon>Spermatophyta</taxon>
        <taxon>Magnoliopsida</taxon>
        <taxon>eudicotyledons</taxon>
        <taxon>Gunneridae</taxon>
        <taxon>Pentapetalae</taxon>
        <taxon>rosids</taxon>
        <taxon>malvids</taxon>
        <taxon>Malvales</taxon>
        <taxon>Malvaceae</taxon>
        <taxon>Malvoideae</taxon>
        <taxon>Hibiscus</taxon>
    </lineage>
</organism>
<comment type="caution">
    <text evidence="2">The sequence shown here is derived from an EMBL/GenBank/DDBJ whole genome shotgun (WGS) entry which is preliminary data.</text>
</comment>
<dbReference type="PANTHER" id="PTHR24030">
    <property type="entry name" value="PROTEIN CMSS1"/>
    <property type="match status" value="1"/>
</dbReference>
<dbReference type="InterPro" id="IPR032704">
    <property type="entry name" value="Cms1"/>
</dbReference>
<name>A0A6A3BN42_HIBSY</name>
<evidence type="ECO:0000256" key="1">
    <source>
        <dbReference type="SAM" id="MobiDB-lite"/>
    </source>
</evidence>
<proteinExistence type="predicted"/>
<reference evidence="2" key="1">
    <citation type="submission" date="2019-09" db="EMBL/GenBank/DDBJ databases">
        <title>Draft genome information of white flower Hibiscus syriacus.</title>
        <authorList>
            <person name="Kim Y.-M."/>
        </authorList>
    </citation>
    <scope>NUCLEOTIDE SEQUENCE [LARGE SCALE GENOMIC DNA]</scope>
    <source>
        <strain evidence="2">YM2019G1</strain>
    </source>
</reference>
<dbReference type="EMBL" id="VEPZ02000813">
    <property type="protein sequence ID" value="KAE8718346.1"/>
    <property type="molecule type" value="Genomic_DNA"/>
</dbReference>
<sequence>MYLAGGVKKIKKLIDIEALGLSRLSVLLLDIHTDVKGYSLLTLPQVRDELWDSYKNYFHQQVIQCDLRICLYGPIPNGNGFKGESVELAEGDREPLDS</sequence>
<feature type="region of interest" description="Disordered" evidence="1">
    <location>
        <begin position="77"/>
        <end position="98"/>
    </location>
</feature>
<evidence type="ECO:0000313" key="2">
    <source>
        <dbReference type="EMBL" id="KAE8718346.1"/>
    </source>
</evidence>
<protein>
    <submittedName>
        <fullName evidence="2">Detected protein of confused Function</fullName>
    </submittedName>
</protein>
<dbReference type="GO" id="GO:0030686">
    <property type="term" value="C:90S preribosome"/>
    <property type="evidence" value="ECO:0007669"/>
    <property type="project" value="TreeGrafter"/>
</dbReference>
<dbReference type="Proteomes" id="UP000436088">
    <property type="component" value="Unassembled WGS sequence"/>
</dbReference>
<dbReference type="AlphaFoldDB" id="A0A6A3BN42"/>
<gene>
    <name evidence="2" type="ORF">F3Y22_tig00110015pilonHSYRG00213</name>
</gene>
<keyword evidence="3" id="KW-1185">Reference proteome</keyword>
<dbReference type="GO" id="GO:0005634">
    <property type="term" value="C:nucleus"/>
    <property type="evidence" value="ECO:0007669"/>
    <property type="project" value="TreeGrafter"/>
</dbReference>